<evidence type="ECO:0000256" key="1">
    <source>
        <dbReference type="ARBA" id="ARBA00005206"/>
    </source>
</evidence>
<evidence type="ECO:0000256" key="6">
    <source>
        <dbReference type="PIRNR" id="PIRNR000183"/>
    </source>
</evidence>
<accession>A0A1G8LAS0</accession>
<reference evidence="13 14" key="1">
    <citation type="submission" date="2016-10" db="EMBL/GenBank/DDBJ databases">
        <authorList>
            <person name="de Groot N.N."/>
        </authorList>
    </citation>
    <scope>NUCLEOTIDE SEQUENCE [LARGE SCALE GENOMIC DNA]</scope>
    <source>
        <strain evidence="14">P4B,CCM 7963,CECT 7998,DSM 25260,IBRC-M 10614,KCTC 13821</strain>
    </source>
</reference>
<dbReference type="GO" id="GO:0046872">
    <property type="term" value="F:metal ion binding"/>
    <property type="evidence" value="ECO:0007669"/>
    <property type="project" value="UniProtKB-KW"/>
</dbReference>
<evidence type="ECO:0000256" key="4">
    <source>
        <dbReference type="ARBA" id="ARBA00023002"/>
    </source>
</evidence>
<evidence type="ECO:0000259" key="11">
    <source>
        <dbReference type="SMART" id="SM01002"/>
    </source>
</evidence>
<feature type="active site" description="Proton donor/acceptor" evidence="7">
    <location>
        <position position="96"/>
    </location>
</feature>
<dbReference type="NCBIfam" id="TIGR00518">
    <property type="entry name" value="alaDH"/>
    <property type="match status" value="1"/>
</dbReference>
<keyword evidence="14" id="KW-1185">Reference proteome</keyword>
<dbReference type="GO" id="GO:0042853">
    <property type="term" value="P:L-alanine catabolic process"/>
    <property type="evidence" value="ECO:0007669"/>
    <property type="project" value="UniProtKB-UniPathway"/>
</dbReference>
<dbReference type="InterPro" id="IPR007698">
    <property type="entry name" value="AlaDH/PNT_NAD(H)-bd"/>
</dbReference>
<comment type="pathway">
    <text evidence="1">Amino-acid degradation; L-alanine degradation via dehydrogenase pathway; NH(3) and pyruvate from L-alanine: step 1/1.</text>
</comment>
<keyword evidence="10" id="KW-0460">Magnesium</keyword>
<keyword evidence="4 6" id="KW-0560">Oxidoreductase</keyword>
<dbReference type="AlphaFoldDB" id="A0A1G8LAS0"/>
<dbReference type="EC" id="1.4.1.1" evidence="3 6"/>
<feature type="binding site" evidence="10">
    <location>
        <position position="323"/>
    </location>
    <ligand>
        <name>Mg(2+)</name>
        <dbReference type="ChEBI" id="CHEBI:18420"/>
    </ligand>
</feature>
<dbReference type="CDD" id="cd05305">
    <property type="entry name" value="L-AlaDH"/>
    <property type="match status" value="1"/>
</dbReference>
<evidence type="ECO:0000256" key="9">
    <source>
        <dbReference type="PIRSR" id="PIRSR000183-3"/>
    </source>
</evidence>
<evidence type="ECO:0000256" key="5">
    <source>
        <dbReference type="ARBA" id="ARBA00023027"/>
    </source>
</evidence>
<feature type="binding site" evidence="9">
    <location>
        <position position="197"/>
    </location>
    <ligand>
        <name>NAD(+)</name>
        <dbReference type="ChEBI" id="CHEBI:57540"/>
    </ligand>
</feature>
<feature type="binding site" evidence="9">
    <location>
        <begin position="238"/>
        <end position="239"/>
    </location>
    <ligand>
        <name>NAD(+)</name>
        <dbReference type="ChEBI" id="CHEBI:57540"/>
    </ligand>
</feature>
<dbReference type="InterPro" id="IPR036291">
    <property type="entry name" value="NAD(P)-bd_dom_sf"/>
</dbReference>
<feature type="binding site" evidence="9">
    <location>
        <begin position="298"/>
        <end position="301"/>
    </location>
    <ligand>
        <name>NAD(+)</name>
        <dbReference type="ChEBI" id="CHEBI:57540"/>
    </ligand>
</feature>
<dbReference type="InterPro" id="IPR007886">
    <property type="entry name" value="AlaDH/PNT_N"/>
</dbReference>
<dbReference type="OrthoDB" id="9804592at2"/>
<dbReference type="SUPFAM" id="SSF52283">
    <property type="entry name" value="Formate/glycerate dehydrogenase catalytic domain-like"/>
    <property type="match status" value="1"/>
</dbReference>
<name>A0A1G8LAS0_9BACI</name>
<dbReference type="SMART" id="SM01002">
    <property type="entry name" value="AlaDh_PNT_C"/>
    <property type="match status" value="1"/>
</dbReference>
<comment type="cofactor">
    <cofactor evidence="10">
        <name>Mg(2+)</name>
        <dbReference type="ChEBI" id="CHEBI:18420"/>
    </cofactor>
    <text evidence="10">Binds 1 Mg(2+) ion per subunit.</text>
</comment>
<keyword evidence="9" id="KW-0547">Nucleotide-binding</keyword>
<feature type="domain" description="Alanine dehydrogenase/pyridine nucleotide transhydrogenase NAD(H)-binding" evidence="11">
    <location>
        <begin position="148"/>
        <end position="297"/>
    </location>
</feature>
<dbReference type="GO" id="GO:0005886">
    <property type="term" value="C:plasma membrane"/>
    <property type="evidence" value="ECO:0007669"/>
    <property type="project" value="TreeGrafter"/>
</dbReference>
<comment type="catalytic activity">
    <reaction evidence="6">
        <text>L-alanine + NAD(+) + H2O = pyruvate + NH4(+) + NADH + H(+)</text>
        <dbReference type="Rhea" id="RHEA:18405"/>
        <dbReference type="ChEBI" id="CHEBI:15361"/>
        <dbReference type="ChEBI" id="CHEBI:15377"/>
        <dbReference type="ChEBI" id="CHEBI:15378"/>
        <dbReference type="ChEBI" id="CHEBI:28938"/>
        <dbReference type="ChEBI" id="CHEBI:57540"/>
        <dbReference type="ChEBI" id="CHEBI:57945"/>
        <dbReference type="ChEBI" id="CHEBI:57972"/>
        <dbReference type="EC" id="1.4.1.1"/>
    </reaction>
</comment>
<dbReference type="STRING" id="930129.SAMN05216352_108223"/>
<dbReference type="SUPFAM" id="SSF51735">
    <property type="entry name" value="NAD(P)-binding Rossmann-fold domains"/>
    <property type="match status" value="1"/>
</dbReference>
<dbReference type="SMART" id="SM01003">
    <property type="entry name" value="AlaDh_PNT_N"/>
    <property type="match status" value="1"/>
</dbReference>
<feature type="binding site" evidence="9">
    <location>
        <position position="133"/>
    </location>
    <ligand>
        <name>NAD(+)</name>
        <dbReference type="ChEBI" id="CHEBI:57540"/>
    </ligand>
</feature>
<evidence type="ECO:0000313" key="14">
    <source>
        <dbReference type="Proteomes" id="UP000199017"/>
    </source>
</evidence>
<feature type="binding site" evidence="8">
    <location>
        <position position="75"/>
    </location>
    <ligand>
        <name>substrate</name>
    </ligand>
</feature>
<dbReference type="PROSITE" id="PS00836">
    <property type="entry name" value="ALADH_PNT_1"/>
    <property type="match status" value="1"/>
</dbReference>
<feature type="binding site" evidence="9">
    <location>
        <position position="202"/>
    </location>
    <ligand>
        <name>NAD(+)</name>
        <dbReference type="ChEBI" id="CHEBI:57540"/>
    </ligand>
</feature>
<dbReference type="Pfam" id="PF01262">
    <property type="entry name" value="AlaDh_PNT_C"/>
    <property type="match status" value="1"/>
</dbReference>
<feature type="binding site" evidence="8">
    <location>
        <position position="15"/>
    </location>
    <ligand>
        <name>substrate</name>
    </ligand>
</feature>
<evidence type="ECO:0000259" key="12">
    <source>
        <dbReference type="SMART" id="SM01003"/>
    </source>
</evidence>
<dbReference type="EMBL" id="FNDU01000008">
    <property type="protein sequence ID" value="SDI52814.1"/>
    <property type="molecule type" value="Genomic_DNA"/>
</dbReference>
<evidence type="ECO:0000256" key="3">
    <source>
        <dbReference type="ARBA" id="ARBA00012897"/>
    </source>
</evidence>
<feature type="active site" description="Proton donor/acceptor" evidence="7">
    <location>
        <position position="269"/>
    </location>
</feature>
<feature type="domain" description="Alanine dehydrogenase/pyridine nucleotide transhydrogenase N-terminal" evidence="12">
    <location>
        <begin position="4"/>
        <end position="136"/>
    </location>
</feature>
<dbReference type="RefSeq" id="WP_091586170.1">
    <property type="nucleotide sequence ID" value="NZ_FNDU01000008.1"/>
</dbReference>
<dbReference type="InterPro" id="IPR008143">
    <property type="entry name" value="Ala_DH/PNT_CS2"/>
</dbReference>
<dbReference type="PIRSF" id="PIRSF000183">
    <property type="entry name" value="Alanine_dh"/>
    <property type="match status" value="1"/>
</dbReference>
<evidence type="ECO:0000313" key="13">
    <source>
        <dbReference type="EMBL" id="SDI52814.1"/>
    </source>
</evidence>
<feature type="binding site" evidence="9">
    <location>
        <position position="219"/>
    </location>
    <ligand>
        <name>NAD(+)</name>
        <dbReference type="ChEBI" id="CHEBI:57540"/>
    </ligand>
</feature>
<dbReference type="GO" id="GO:0000166">
    <property type="term" value="F:nucleotide binding"/>
    <property type="evidence" value="ECO:0007669"/>
    <property type="project" value="UniProtKB-KW"/>
</dbReference>
<keyword evidence="10" id="KW-0479">Metal-binding</keyword>
<keyword evidence="5 6" id="KW-0520">NAD</keyword>
<evidence type="ECO:0000256" key="7">
    <source>
        <dbReference type="PIRSR" id="PIRSR000183-1"/>
    </source>
</evidence>
<dbReference type="Proteomes" id="UP000199017">
    <property type="component" value="Unassembled WGS sequence"/>
</dbReference>
<dbReference type="FunFam" id="3.40.50.720:FF:000049">
    <property type="entry name" value="Alanine dehydrogenase"/>
    <property type="match status" value="1"/>
</dbReference>
<dbReference type="Gene3D" id="3.40.50.720">
    <property type="entry name" value="NAD(P)-binding Rossmann-like Domain"/>
    <property type="match status" value="2"/>
</dbReference>
<dbReference type="UniPathway" id="UPA00527">
    <property type="reaction ID" value="UER00585"/>
</dbReference>
<proteinExistence type="inferred from homology"/>
<protein>
    <recommendedName>
        <fullName evidence="3 6">Alanine dehydrogenase</fullName>
        <ecNumber evidence="3 6">1.4.1.1</ecNumber>
    </recommendedName>
</protein>
<evidence type="ECO:0000256" key="8">
    <source>
        <dbReference type="PIRSR" id="PIRSR000183-2"/>
    </source>
</evidence>
<organism evidence="13 14">
    <name type="scientific">Alteribacillus bidgolensis</name>
    <dbReference type="NCBI Taxonomy" id="930129"/>
    <lineage>
        <taxon>Bacteria</taxon>
        <taxon>Bacillati</taxon>
        <taxon>Bacillota</taxon>
        <taxon>Bacilli</taxon>
        <taxon>Bacillales</taxon>
        <taxon>Bacillaceae</taxon>
        <taxon>Alteribacillus</taxon>
    </lineage>
</organism>
<dbReference type="PANTHER" id="PTHR42795">
    <property type="entry name" value="ALANINE DEHYDROGENASE"/>
    <property type="match status" value="1"/>
</dbReference>
<dbReference type="GO" id="GO:0000286">
    <property type="term" value="F:alanine dehydrogenase activity"/>
    <property type="evidence" value="ECO:0007669"/>
    <property type="project" value="UniProtKB-UniRule"/>
</dbReference>
<comment type="similarity">
    <text evidence="2 6">Belongs to the AlaDH/PNT family.</text>
</comment>
<dbReference type="InterPro" id="IPR008142">
    <property type="entry name" value="AlaDH/PNT_CS1"/>
</dbReference>
<feature type="binding site" evidence="9">
    <location>
        <position position="279"/>
    </location>
    <ligand>
        <name>NAD(+)</name>
        <dbReference type="ChEBI" id="CHEBI:57540"/>
    </ligand>
</feature>
<evidence type="ECO:0000256" key="10">
    <source>
        <dbReference type="PIRSR" id="PIRSR000183-4"/>
    </source>
</evidence>
<gene>
    <name evidence="13" type="ORF">SAMN05216352_108223</name>
</gene>
<dbReference type="PANTHER" id="PTHR42795:SF1">
    <property type="entry name" value="ALANINE DEHYDROGENASE"/>
    <property type="match status" value="1"/>
</dbReference>
<evidence type="ECO:0000256" key="2">
    <source>
        <dbReference type="ARBA" id="ARBA00005689"/>
    </source>
</evidence>
<sequence>MIIGVPKELKNNENRVALTPAGVVSLIKAGHDVFIETAAGEGSGFSNEEYKTAGAIIKSNPQDVWKQVDMVMKVKEPLEEEFIYFREDLILFTYLHLAAEPKLVQALTESGVTAVAYETVEIDGVLPLLTPMSEVAGRMAAQIGAQFLEKSKEGKGILLSGVPGVKRGKVTIIGGGVVGTNAAIIASGLGAEVTIIDLNPQRLREIDNTYNGKIQTLMSNPMNLYEEVKQSDLVIGAVLIPGARAPKLVTEEMIASMSAGSVVVDVAIDQGGIIETADRITTHDNPTYIKHDVVHYAVANMPGAVPRTSTIALTNVTVPYALEIANKGIVQSAKENKSLRKGINVANGKITYEAIAKDLGYTSQTPLAVL</sequence>
<dbReference type="PROSITE" id="PS00837">
    <property type="entry name" value="ALADH_PNT_2"/>
    <property type="match status" value="1"/>
</dbReference>
<dbReference type="InterPro" id="IPR008141">
    <property type="entry name" value="Ala_DH"/>
</dbReference>
<feature type="binding site" evidence="9">
    <location>
        <begin position="266"/>
        <end position="269"/>
    </location>
    <ligand>
        <name>NAD(+)</name>
        <dbReference type="ChEBI" id="CHEBI:57540"/>
    </ligand>
</feature>
<dbReference type="Pfam" id="PF05222">
    <property type="entry name" value="AlaDh_PNT_N"/>
    <property type="match status" value="1"/>
</dbReference>